<feature type="transmembrane region" description="Helical" evidence="7">
    <location>
        <begin position="150"/>
        <end position="172"/>
    </location>
</feature>
<feature type="transmembrane region" description="Helical" evidence="7">
    <location>
        <begin position="309"/>
        <end position="333"/>
    </location>
</feature>
<dbReference type="PANTHER" id="PTHR42718">
    <property type="entry name" value="MAJOR FACILITATOR SUPERFAMILY MULTIDRUG TRANSPORTER MFSC"/>
    <property type="match status" value="1"/>
</dbReference>
<evidence type="ECO:0000313" key="10">
    <source>
        <dbReference type="Proteomes" id="UP000274601"/>
    </source>
</evidence>
<accession>A0A495QS30</accession>
<dbReference type="EMBL" id="RBWU01000002">
    <property type="protein sequence ID" value="RKS76312.1"/>
    <property type="molecule type" value="Genomic_DNA"/>
</dbReference>
<evidence type="ECO:0000256" key="6">
    <source>
        <dbReference type="ARBA" id="ARBA00023136"/>
    </source>
</evidence>
<evidence type="ECO:0000256" key="4">
    <source>
        <dbReference type="ARBA" id="ARBA00022692"/>
    </source>
</evidence>
<dbReference type="Gene3D" id="1.20.1720.10">
    <property type="entry name" value="Multidrug resistance protein D"/>
    <property type="match status" value="1"/>
</dbReference>
<feature type="transmembrane region" description="Helical" evidence="7">
    <location>
        <begin position="279"/>
        <end position="303"/>
    </location>
</feature>
<feature type="transmembrane region" description="Helical" evidence="7">
    <location>
        <begin position="211"/>
        <end position="231"/>
    </location>
</feature>
<feature type="transmembrane region" description="Helical" evidence="7">
    <location>
        <begin position="178"/>
        <end position="199"/>
    </location>
</feature>
<keyword evidence="4 7" id="KW-0812">Transmembrane</keyword>
<proteinExistence type="predicted"/>
<dbReference type="OrthoDB" id="7375466at2"/>
<dbReference type="Pfam" id="PF07690">
    <property type="entry name" value="MFS_1"/>
    <property type="match status" value="1"/>
</dbReference>
<feature type="transmembrane region" description="Helical" evidence="7">
    <location>
        <begin position="21"/>
        <end position="41"/>
    </location>
</feature>
<keyword evidence="5 7" id="KW-1133">Transmembrane helix</keyword>
<evidence type="ECO:0000256" key="2">
    <source>
        <dbReference type="ARBA" id="ARBA00022448"/>
    </source>
</evidence>
<organism evidence="9 10">
    <name type="scientific">Actinomadura pelletieri DSM 43383</name>
    <dbReference type="NCBI Taxonomy" id="1120940"/>
    <lineage>
        <taxon>Bacteria</taxon>
        <taxon>Bacillati</taxon>
        <taxon>Actinomycetota</taxon>
        <taxon>Actinomycetes</taxon>
        <taxon>Streptosporangiales</taxon>
        <taxon>Thermomonosporaceae</taxon>
        <taxon>Actinomadura</taxon>
    </lineage>
</organism>
<evidence type="ECO:0000256" key="3">
    <source>
        <dbReference type="ARBA" id="ARBA00022475"/>
    </source>
</evidence>
<dbReference type="AlphaFoldDB" id="A0A495QS30"/>
<keyword evidence="2" id="KW-0813">Transport</keyword>
<protein>
    <submittedName>
        <fullName evidence="9">Putative MFS family arabinose efflux permease</fullName>
    </submittedName>
</protein>
<comment type="caution">
    <text evidence="9">The sequence shown here is derived from an EMBL/GenBank/DDBJ whole genome shotgun (WGS) entry which is preliminary data.</text>
</comment>
<dbReference type="CDD" id="cd17321">
    <property type="entry name" value="MFS_MMR_MDR_like"/>
    <property type="match status" value="1"/>
</dbReference>
<sequence length="486" mass="49748">MKIVDDIRRPVEKPDRLGLQDGLILITLCSAQAMVGLDFSIVTVALPEIGRDLDFATTSDLQWVMTACVLPTASLLLLFGRVADMVGRRRLFVAGLAVLTVCCLLAGLATAPWTLIAARAGQGVGAAMVGPTALALLTSSFPEGPRRTRALGVSGALLSLGFVLGTIGGGLITSGLNWRWTMLILFAIGAVSLVGAVTLPPTAEDRGASRLDVPGAVLITMGLLALVYGFSTGGANGWTSARTVTALGVGAVLIAVFLPVERRRRVPLIEPSLLKRRTVAWAGLTGFVTFGMCGGTTMLLSLYMQDVLAYSPLAAGFGFVAEGAAAIVAGVLAPRLIRKVGAVNALIAGLVVQGTGTAAMVPLPLGGGLGLLLLTSGCLGFGHVIAVVSFIDTMTSGLRGDEQGVAGGLAQTAQFLGTTVGVAALAAVISTRTRGPARSDVLDALHDGMAVGALITFMGALVALVMLRGTARTDRQALPGGRRRST</sequence>
<gene>
    <name evidence="9" type="ORF">BZB76_1666</name>
</gene>
<evidence type="ECO:0000256" key="7">
    <source>
        <dbReference type="SAM" id="Phobius"/>
    </source>
</evidence>
<feature type="transmembrane region" description="Helical" evidence="7">
    <location>
        <begin position="371"/>
        <end position="391"/>
    </location>
</feature>
<keyword evidence="10" id="KW-1185">Reference proteome</keyword>
<dbReference type="InterPro" id="IPR036259">
    <property type="entry name" value="MFS_trans_sf"/>
</dbReference>
<name>A0A495QS30_9ACTN</name>
<feature type="transmembrane region" description="Helical" evidence="7">
    <location>
        <begin position="345"/>
        <end position="365"/>
    </location>
</feature>
<keyword evidence="6 7" id="KW-0472">Membrane</keyword>
<reference evidence="9 10" key="1">
    <citation type="submission" date="2018-10" db="EMBL/GenBank/DDBJ databases">
        <title>Genomic Encyclopedia of Archaeal and Bacterial Type Strains, Phase II (KMG-II): from individual species to whole genera.</title>
        <authorList>
            <person name="Goeker M."/>
        </authorList>
    </citation>
    <scope>NUCLEOTIDE SEQUENCE [LARGE SCALE GENOMIC DNA]</scope>
    <source>
        <strain evidence="9 10">DSM 43383</strain>
    </source>
</reference>
<feature type="transmembrane region" description="Helical" evidence="7">
    <location>
        <begin position="412"/>
        <end position="429"/>
    </location>
</feature>
<dbReference type="InterPro" id="IPR011701">
    <property type="entry name" value="MFS"/>
</dbReference>
<dbReference type="RefSeq" id="WP_121433688.1">
    <property type="nucleotide sequence ID" value="NZ_RBWU01000002.1"/>
</dbReference>
<feature type="transmembrane region" description="Helical" evidence="7">
    <location>
        <begin position="237"/>
        <end position="258"/>
    </location>
</feature>
<dbReference type="Gene3D" id="1.20.1250.20">
    <property type="entry name" value="MFS general substrate transporter like domains"/>
    <property type="match status" value="1"/>
</dbReference>
<feature type="transmembrane region" description="Helical" evidence="7">
    <location>
        <begin position="91"/>
        <end position="110"/>
    </location>
</feature>
<keyword evidence="3" id="KW-1003">Cell membrane</keyword>
<dbReference type="Proteomes" id="UP000274601">
    <property type="component" value="Unassembled WGS sequence"/>
</dbReference>
<dbReference type="PROSITE" id="PS50850">
    <property type="entry name" value="MFS"/>
    <property type="match status" value="1"/>
</dbReference>
<dbReference type="PANTHER" id="PTHR42718:SF46">
    <property type="entry name" value="BLR6921 PROTEIN"/>
    <property type="match status" value="1"/>
</dbReference>
<evidence type="ECO:0000259" key="8">
    <source>
        <dbReference type="PROSITE" id="PS50850"/>
    </source>
</evidence>
<dbReference type="InterPro" id="IPR020846">
    <property type="entry name" value="MFS_dom"/>
</dbReference>
<feature type="transmembrane region" description="Helical" evidence="7">
    <location>
        <begin position="116"/>
        <end position="138"/>
    </location>
</feature>
<feature type="transmembrane region" description="Helical" evidence="7">
    <location>
        <begin position="61"/>
        <end position="79"/>
    </location>
</feature>
<dbReference type="GO" id="GO:0022857">
    <property type="term" value="F:transmembrane transporter activity"/>
    <property type="evidence" value="ECO:0007669"/>
    <property type="project" value="InterPro"/>
</dbReference>
<evidence type="ECO:0000256" key="5">
    <source>
        <dbReference type="ARBA" id="ARBA00022989"/>
    </source>
</evidence>
<dbReference type="SUPFAM" id="SSF103473">
    <property type="entry name" value="MFS general substrate transporter"/>
    <property type="match status" value="1"/>
</dbReference>
<evidence type="ECO:0000313" key="9">
    <source>
        <dbReference type="EMBL" id="RKS76312.1"/>
    </source>
</evidence>
<feature type="domain" description="Major facilitator superfamily (MFS) profile" evidence="8">
    <location>
        <begin position="24"/>
        <end position="471"/>
    </location>
</feature>
<feature type="transmembrane region" description="Helical" evidence="7">
    <location>
        <begin position="449"/>
        <end position="467"/>
    </location>
</feature>
<evidence type="ECO:0000256" key="1">
    <source>
        <dbReference type="ARBA" id="ARBA00004651"/>
    </source>
</evidence>
<comment type="subcellular location">
    <subcellularLocation>
        <location evidence="1">Cell membrane</location>
        <topology evidence="1">Multi-pass membrane protein</topology>
    </subcellularLocation>
</comment>
<dbReference type="GO" id="GO:0005886">
    <property type="term" value="C:plasma membrane"/>
    <property type="evidence" value="ECO:0007669"/>
    <property type="project" value="UniProtKB-SubCell"/>
</dbReference>